<name>A0AAD7H835_9AGAR</name>
<gene>
    <name evidence="1" type="ORF">B0H16DRAFT_1617856</name>
</gene>
<reference evidence="1" key="1">
    <citation type="submission" date="2023-03" db="EMBL/GenBank/DDBJ databases">
        <title>Massive genome expansion in bonnet fungi (Mycena s.s.) driven by repeated elements and novel gene families across ecological guilds.</title>
        <authorList>
            <consortium name="Lawrence Berkeley National Laboratory"/>
            <person name="Harder C.B."/>
            <person name="Miyauchi S."/>
            <person name="Viragh M."/>
            <person name="Kuo A."/>
            <person name="Thoen E."/>
            <person name="Andreopoulos B."/>
            <person name="Lu D."/>
            <person name="Skrede I."/>
            <person name="Drula E."/>
            <person name="Henrissat B."/>
            <person name="Morin E."/>
            <person name="Kohler A."/>
            <person name="Barry K."/>
            <person name="LaButti K."/>
            <person name="Morin E."/>
            <person name="Salamov A."/>
            <person name="Lipzen A."/>
            <person name="Mereny Z."/>
            <person name="Hegedus B."/>
            <person name="Baldrian P."/>
            <person name="Stursova M."/>
            <person name="Weitz H."/>
            <person name="Taylor A."/>
            <person name="Grigoriev I.V."/>
            <person name="Nagy L.G."/>
            <person name="Martin F."/>
            <person name="Kauserud H."/>
        </authorList>
    </citation>
    <scope>NUCLEOTIDE SEQUENCE</scope>
    <source>
        <strain evidence="1">CBHHK182m</strain>
    </source>
</reference>
<evidence type="ECO:0000313" key="2">
    <source>
        <dbReference type="Proteomes" id="UP001215598"/>
    </source>
</evidence>
<proteinExistence type="predicted"/>
<dbReference type="EMBL" id="JARKIB010000320">
    <property type="protein sequence ID" value="KAJ7714735.1"/>
    <property type="molecule type" value="Genomic_DNA"/>
</dbReference>
<dbReference type="AlphaFoldDB" id="A0AAD7H835"/>
<organism evidence="1 2">
    <name type="scientific">Mycena metata</name>
    <dbReference type="NCBI Taxonomy" id="1033252"/>
    <lineage>
        <taxon>Eukaryota</taxon>
        <taxon>Fungi</taxon>
        <taxon>Dikarya</taxon>
        <taxon>Basidiomycota</taxon>
        <taxon>Agaricomycotina</taxon>
        <taxon>Agaricomycetes</taxon>
        <taxon>Agaricomycetidae</taxon>
        <taxon>Agaricales</taxon>
        <taxon>Marasmiineae</taxon>
        <taxon>Mycenaceae</taxon>
        <taxon>Mycena</taxon>
    </lineage>
</organism>
<accession>A0AAD7H835</accession>
<keyword evidence="2" id="KW-1185">Reference proteome</keyword>
<sequence length="178" mass="19187">MPAHSVSEGVDSAVVAFVSSSCYAPPTTLPPLEPSEWEDLASISPKGAVTRKALRDAHEISGKLAFDYAIIQIVAQSEGLIGKPPGFSTTIQRAVGSEEHLKLILRQVDRDLVVNARVLPGFLQFIGAYLAQVDGDILQLIAWLSPIFQPVLSVASKAYLVSKVYVRVAPSYCPLKQT</sequence>
<protein>
    <submittedName>
        <fullName evidence="1">Uncharacterized protein</fullName>
    </submittedName>
</protein>
<dbReference type="Proteomes" id="UP001215598">
    <property type="component" value="Unassembled WGS sequence"/>
</dbReference>
<comment type="caution">
    <text evidence="1">The sequence shown here is derived from an EMBL/GenBank/DDBJ whole genome shotgun (WGS) entry which is preliminary data.</text>
</comment>
<evidence type="ECO:0000313" key="1">
    <source>
        <dbReference type="EMBL" id="KAJ7714735.1"/>
    </source>
</evidence>